<evidence type="ECO:0000313" key="2">
    <source>
        <dbReference type="EMBL" id="GAG26015.1"/>
    </source>
</evidence>
<dbReference type="AlphaFoldDB" id="X0W645"/>
<gene>
    <name evidence="2" type="ORF">S01H1_49924</name>
</gene>
<feature type="non-terminal residue" evidence="2">
    <location>
        <position position="261"/>
    </location>
</feature>
<proteinExistence type="predicted"/>
<reference evidence="2" key="1">
    <citation type="journal article" date="2014" name="Front. Microbiol.">
        <title>High frequency of phylogenetically diverse reductive dehalogenase-homologous genes in deep subseafloor sedimentary metagenomes.</title>
        <authorList>
            <person name="Kawai M."/>
            <person name="Futagami T."/>
            <person name="Toyoda A."/>
            <person name="Takaki Y."/>
            <person name="Nishi S."/>
            <person name="Hori S."/>
            <person name="Arai W."/>
            <person name="Tsubouchi T."/>
            <person name="Morono Y."/>
            <person name="Uchiyama I."/>
            <person name="Ito T."/>
            <person name="Fujiyama A."/>
            <person name="Inagaki F."/>
            <person name="Takami H."/>
        </authorList>
    </citation>
    <scope>NUCLEOTIDE SEQUENCE</scope>
    <source>
        <strain evidence="2">Expedition CK06-06</strain>
    </source>
</reference>
<name>X0W645_9ZZZZ</name>
<accession>X0W645</accession>
<sequence>RILIAFLWGYAGGEAATDFTDVEYNGVAATGEFTPDITQSVFSGSNWFRLKAFYWLESDLPSGGAYNITATSAGSQWDASIVAESFTGALQSEPADKGGNTSTASPTTSTTAVTTSEANEMIVDCVAVWAAIHPTMAATAGQTEPSPNEASMGTGFIQACAYESVTTATTYNQTWSFSTTANNYIAAAIGIEPAADAWSGPQVDTTSSGTGTGTTTTVSHTFAANDDKKLIVTAGAEWNGALNVTGITYNGVALTQIIEND</sequence>
<comment type="caution">
    <text evidence="2">The sequence shown here is derived from an EMBL/GenBank/DDBJ whole genome shotgun (WGS) entry which is preliminary data.</text>
</comment>
<feature type="non-terminal residue" evidence="2">
    <location>
        <position position="1"/>
    </location>
</feature>
<evidence type="ECO:0000256" key="1">
    <source>
        <dbReference type="SAM" id="MobiDB-lite"/>
    </source>
</evidence>
<protein>
    <submittedName>
        <fullName evidence="2">Uncharacterized protein</fullName>
    </submittedName>
</protein>
<organism evidence="2">
    <name type="scientific">marine sediment metagenome</name>
    <dbReference type="NCBI Taxonomy" id="412755"/>
    <lineage>
        <taxon>unclassified sequences</taxon>
        <taxon>metagenomes</taxon>
        <taxon>ecological metagenomes</taxon>
    </lineage>
</organism>
<dbReference type="EMBL" id="BARS01032142">
    <property type="protein sequence ID" value="GAG26015.1"/>
    <property type="molecule type" value="Genomic_DNA"/>
</dbReference>
<feature type="compositionally biased region" description="Low complexity" evidence="1">
    <location>
        <begin position="101"/>
        <end position="115"/>
    </location>
</feature>
<feature type="region of interest" description="Disordered" evidence="1">
    <location>
        <begin position="92"/>
        <end position="115"/>
    </location>
</feature>